<dbReference type="Proteomes" id="UP000273143">
    <property type="component" value="Chromosome"/>
</dbReference>
<dbReference type="GO" id="GO:0008483">
    <property type="term" value="F:transaminase activity"/>
    <property type="evidence" value="ECO:0007669"/>
    <property type="project" value="UniProtKB-KW"/>
</dbReference>
<evidence type="ECO:0000313" key="7">
    <source>
        <dbReference type="EMBL" id="AZS49885.1"/>
    </source>
</evidence>
<dbReference type="PANTHER" id="PTHR43525">
    <property type="entry name" value="PROTEIN MALY"/>
    <property type="match status" value="1"/>
</dbReference>
<evidence type="ECO:0000256" key="1">
    <source>
        <dbReference type="ARBA" id="ARBA00001933"/>
    </source>
</evidence>
<dbReference type="GO" id="GO:0047804">
    <property type="term" value="F:cysteine-S-conjugate beta-lyase activity"/>
    <property type="evidence" value="ECO:0007669"/>
    <property type="project" value="UniProtKB-EC"/>
</dbReference>
<dbReference type="InterPro" id="IPR004839">
    <property type="entry name" value="Aminotransferase_I/II_large"/>
</dbReference>
<dbReference type="KEGG" id="emo:DM558_03415"/>
<keyword evidence="3" id="KW-0663">Pyridoxal phosphate</keyword>
<dbReference type="AlphaFoldDB" id="A0A3S9XBV5"/>
<dbReference type="RefSeq" id="WP_127162054.1">
    <property type="nucleotide sequence ID" value="NZ_CP029822.1"/>
</dbReference>
<evidence type="ECO:0000256" key="4">
    <source>
        <dbReference type="ARBA" id="ARBA00023239"/>
    </source>
</evidence>
<keyword evidence="7" id="KW-0032">Aminotransferase</keyword>
<keyword evidence="4" id="KW-0456">Lyase</keyword>
<protein>
    <recommendedName>
        <fullName evidence="2">cysteine-S-conjugate beta-lyase</fullName>
        <ecNumber evidence="2">4.4.1.13</ecNumber>
    </recommendedName>
</protein>
<dbReference type="Pfam" id="PF00155">
    <property type="entry name" value="Aminotran_1_2"/>
    <property type="match status" value="1"/>
</dbReference>
<evidence type="ECO:0000256" key="5">
    <source>
        <dbReference type="ARBA" id="ARBA00037974"/>
    </source>
</evidence>
<dbReference type="InterPro" id="IPR015422">
    <property type="entry name" value="PyrdxlP-dep_Trfase_small"/>
</dbReference>
<dbReference type="SUPFAM" id="SSF53383">
    <property type="entry name" value="PLP-dependent transferases"/>
    <property type="match status" value="1"/>
</dbReference>
<evidence type="ECO:0000256" key="2">
    <source>
        <dbReference type="ARBA" id="ARBA00012224"/>
    </source>
</evidence>
<accession>A0A3S9XBV5</accession>
<name>A0A3S9XBV5_9GAMM</name>
<dbReference type="InterPro" id="IPR027619">
    <property type="entry name" value="C-S_lyase_PatB-like"/>
</dbReference>
<proteinExistence type="inferred from homology"/>
<comment type="cofactor">
    <cofactor evidence="1">
        <name>pyridoxal 5'-phosphate</name>
        <dbReference type="ChEBI" id="CHEBI:597326"/>
    </cofactor>
</comment>
<dbReference type="InterPro" id="IPR015421">
    <property type="entry name" value="PyrdxlP-dep_Trfase_major"/>
</dbReference>
<dbReference type="EC" id="4.4.1.13" evidence="2"/>
<reference evidence="8" key="1">
    <citation type="submission" date="2018-06" db="EMBL/GenBank/DDBJ databases">
        <title>Complete genome of Pseudomonas insecticola strain QZS01.</title>
        <authorList>
            <person name="Wang J."/>
            <person name="Su Q."/>
        </authorList>
    </citation>
    <scope>NUCLEOTIDE SEQUENCE [LARGE SCALE GENOMIC DNA]</scope>
    <source>
        <strain evidence="8">QZS01</strain>
    </source>
</reference>
<dbReference type="EMBL" id="CP029822">
    <property type="protein sequence ID" value="AZS49885.1"/>
    <property type="molecule type" value="Genomic_DNA"/>
</dbReference>
<comment type="similarity">
    <text evidence="5">Belongs to the class-II pyridoxal-phosphate-dependent aminotransferase family. MalY/PatB cystathionine beta-lyase subfamily.</text>
</comment>
<keyword evidence="8" id="KW-1185">Reference proteome</keyword>
<organism evidence="7 8">
    <name type="scientific">Entomomonas moraniae</name>
    <dbReference type="NCBI Taxonomy" id="2213226"/>
    <lineage>
        <taxon>Bacteria</taxon>
        <taxon>Pseudomonadati</taxon>
        <taxon>Pseudomonadota</taxon>
        <taxon>Gammaproteobacteria</taxon>
        <taxon>Pseudomonadales</taxon>
        <taxon>Pseudomonadaceae</taxon>
        <taxon>Entomomonas</taxon>
    </lineage>
</organism>
<evidence type="ECO:0000256" key="3">
    <source>
        <dbReference type="ARBA" id="ARBA00022898"/>
    </source>
</evidence>
<dbReference type="Gene3D" id="3.90.1150.10">
    <property type="entry name" value="Aspartate Aminotransferase, domain 1"/>
    <property type="match status" value="1"/>
</dbReference>
<evidence type="ECO:0000259" key="6">
    <source>
        <dbReference type="Pfam" id="PF00155"/>
    </source>
</evidence>
<gene>
    <name evidence="7" type="ORF">DM558_03415</name>
</gene>
<dbReference type="NCBIfam" id="TIGR04350">
    <property type="entry name" value="C_S_lyase_PatB"/>
    <property type="match status" value="1"/>
</dbReference>
<dbReference type="InterPro" id="IPR015424">
    <property type="entry name" value="PyrdxlP-dep_Trfase"/>
</dbReference>
<evidence type="ECO:0000313" key="8">
    <source>
        <dbReference type="Proteomes" id="UP000273143"/>
    </source>
</evidence>
<dbReference type="GO" id="GO:0030170">
    <property type="term" value="F:pyridoxal phosphate binding"/>
    <property type="evidence" value="ECO:0007669"/>
    <property type="project" value="InterPro"/>
</dbReference>
<sequence>MPFDFDKLTDRQNSYSLKWQVKNNELPMWVADMDFETAPEIINAIVNKAKKGIFGYTIIPDEYFNAVCNWWSKRHQFFIDKEWIVYSSGVVPALSSIIRKLTRVGENVLIQPPVYNIFYNCIANNGRHLIENKLLYQQGEYQIDFADLEQKLADPQTTLMLLCNPHNPIGKLWSKNTLQKIGELCAKYHVLIISDEIHCDLTHPDYHYTPFASVSEACAQNSITCIAPTKTFNLAGLQTASVLIPNPVLRHKVNRGLNTDEIAEPNSFAIEATIAAFTQGESWLTELNHYIQKNKDLVATYIKANIPKITVVVSDATYLLWLDCSAITDSTRQLSAFIREKTGLYLSSGEDYGENSKTFLRMNVATSYLRVQEGLLRLKNGINEYTKRS</sequence>
<feature type="domain" description="Aminotransferase class I/classII large" evidence="6">
    <location>
        <begin position="32"/>
        <end position="366"/>
    </location>
</feature>
<dbReference type="PANTHER" id="PTHR43525:SF1">
    <property type="entry name" value="PROTEIN MALY"/>
    <property type="match status" value="1"/>
</dbReference>
<dbReference type="CDD" id="cd00609">
    <property type="entry name" value="AAT_like"/>
    <property type="match status" value="1"/>
</dbReference>
<dbReference type="Gene3D" id="3.40.640.10">
    <property type="entry name" value="Type I PLP-dependent aspartate aminotransferase-like (Major domain)"/>
    <property type="match status" value="1"/>
</dbReference>
<keyword evidence="7" id="KW-0808">Transferase</keyword>
<dbReference type="InterPro" id="IPR051798">
    <property type="entry name" value="Class-II_PLP-Dep_Aminotrans"/>
</dbReference>